<keyword evidence="1" id="KW-0472">Membrane</keyword>
<keyword evidence="1" id="KW-0812">Transmembrane</keyword>
<accession>A0A0C2EAC4</accession>
<feature type="transmembrane region" description="Helical" evidence="1">
    <location>
        <begin position="31"/>
        <end position="59"/>
    </location>
</feature>
<feature type="transmembrane region" description="Helical" evidence="1">
    <location>
        <begin position="126"/>
        <end position="143"/>
    </location>
</feature>
<gene>
    <name evidence="2" type="ORF">GFER_16430</name>
</gene>
<keyword evidence="1" id="KW-1133">Transmembrane helix</keyword>
<dbReference type="Proteomes" id="UP000035068">
    <property type="component" value="Unassembled WGS sequence"/>
</dbReference>
<proteinExistence type="predicted"/>
<dbReference type="SUPFAM" id="SSF52833">
    <property type="entry name" value="Thioredoxin-like"/>
    <property type="match status" value="1"/>
</dbReference>
<evidence type="ECO:0000256" key="1">
    <source>
        <dbReference type="SAM" id="Phobius"/>
    </source>
</evidence>
<comment type="caution">
    <text evidence="2">The sequence shown here is derived from an EMBL/GenBank/DDBJ whole genome shotgun (WGS) entry which is preliminary data.</text>
</comment>
<evidence type="ECO:0000313" key="2">
    <source>
        <dbReference type="EMBL" id="KIH75528.1"/>
    </source>
</evidence>
<dbReference type="InterPro" id="IPR036249">
    <property type="entry name" value="Thioredoxin-like_sf"/>
</dbReference>
<dbReference type="AlphaFoldDB" id="A0A0C2EAC4"/>
<evidence type="ECO:0000313" key="3">
    <source>
        <dbReference type="Proteomes" id="UP000035068"/>
    </source>
</evidence>
<name>A0A0C2EAC4_9BACT</name>
<evidence type="ECO:0008006" key="4">
    <source>
        <dbReference type="Google" id="ProtNLM"/>
    </source>
</evidence>
<reference evidence="2 3" key="1">
    <citation type="submission" date="2014-12" db="EMBL/GenBank/DDBJ databases">
        <title>Genomes of Geoalkalibacter ferrihydriticus and Geoalkalibacter subterraneus, two haloalkaliphilic metal-reducing members of the Geobacteraceae.</title>
        <authorList>
            <person name="Badalamenti J.P."/>
            <person name="Torres C.I."/>
            <person name="Krajmalnik-Brown R."/>
            <person name="Bond D.R."/>
        </authorList>
    </citation>
    <scope>NUCLEOTIDE SEQUENCE [LARGE SCALE GENOMIC DNA]</scope>
    <source>
        <strain evidence="2 3">DSM 17813</strain>
    </source>
</reference>
<sequence length="299" mass="32789">MMIVAPALLGLVFCLLNAAGADLFCLTSGCALYAGYSLFGVSFYAYGAMGFGTILVLALCARRMPLAVKLLFWVIFIGLFLDVLFLGWQILYWPCLSCLVVAVLLGWTAVAFWLRYAHEGRRLLQGVFLIWVFFLIPVGIAAGKELFLSPWPIYGAQDAPIHVFFSPTCPACGTEVAKLLQSPYADRAAFFPVAKDGRDLKLFAAFLQEKLDEPQDLRRLFLEEPDGEVSVPLVLRWRLARNTMALAGYGAQSIPFILSPTVLEIVQAPFDGALPTSNPWEPVDVGGCGFFGAQDLPCD</sequence>
<protein>
    <recommendedName>
        <fullName evidence="4">Vitamin K epoxide reductase domain-containing protein</fullName>
    </recommendedName>
</protein>
<keyword evidence="3" id="KW-1185">Reference proteome</keyword>
<organism evidence="2 3">
    <name type="scientific">Geoalkalibacter ferrihydriticus DSM 17813</name>
    <dbReference type="NCBI Taxonomy" id="1121915"/>
    <lineage>
        <taxon>Bacteria</taxon>
        <taxon>Pseudomonadati</taxon>
        <taxon>Thermodesulfobacteriota</taxon>
        <taxon>Desulfuromonadia</taxon>
        <taxon>Desulfuromonadales</taxon>
        <taxon>Geoalkalibacteraceae</taxon>
        <taxon>Geoalkalibacter</taxon>
    </lineage>
</organism>
<feature type="transmembrane region" description="Helical" evidence="1">
    <location>
        <begin position="66"/>
        <end position="85"/>
    </location>
</feature>
<dbReference type="EMBL" id="JWJD01000010">
    <property type="protein sequence ID" value="KIH75528.1"/>
    <property type="molecule type" value="Genomic_DNA"/>
</dbReference>
<dbReference type="RefSeq" id="WP_040101105.1">
    <property type="nucleotide sequence ID" value="NZ_JWJD01000010.1"/>
</dbReference>
<feature type="transmembrane region" description="Helical" evidence="1">
    <location>
        <begin position="91"/>
        <end position="114"/>
    </location>
</feature>